<dbReference type="AlphaFoldDB" id="F6GYR6"/>
<sequence>MARSNPPNPCKSTGSELLVFLSENSYYSLTKRGWKASGYAHPIEYNGTNERDSRPRAKFDQDITFNSTSIYSSSSSRLDVSGVVYSCWHGSQAGGGFVDQKEKKHKKILAEYGDVVEELEARQNLLKKSVYRGRKWKGKRRERTFEGERRAGHFTSYKRGAHSGMTVTDSLLFFIII</sequence>
<proteinExistence type="predicted"/>
<name>F6GYR6_VITVI</name>
<dbReference type="HOGENOM" id="CLU_1520493_0_0_1"/>
<organism evidence="1 2">
    <name type="scientific">Vitis vinifera</name>
    <name type="common">Grape</name>
    <dbReference type="NCBI Taxonomy" id="29760"/>
    <lineage>
        <taxon>Eukaryota</taxon>
        <taxon>Viridiplantae</taxon>
        <taxon>Streptophyta</taxon>
        <taxon>Embryophyta</taxon>
        <taxon>Tracheophyta</taxon>
        <taxon>Spermatophyta</taxon>
        <taxon>Magnoliopsida</taxon>
        <taxon>eudicotyledons</taxon>
        <taxon>Gunneridae</taxon>
        <taxon>Pentapetalae</taxon>
        <taxon>rosids</taxon>
        <taxon>Vitales</taxon>
        <taxon>Vitaceae</taxon>
        <taxon>Viteae</taxon>
        <taxon>Vitis</taxon>
    </lineage>
</organism>
<dbReference type="InParanoid" id="F6GYR6"/>
<dbReference type="Proteomes" id="UP000009183">
    <property type="component" value="Chromosome 18"/>
</dbReference>
<dbReference type="EMBL" id="FN594973">
    <property type="protein sequence ID" value="CCB45102.1"/>
    <property type="molecule type" value="Genomic_DNA"/>
</dbReference>
<dbReference type="PaxDb" id="29760-VIT_18s0117g00470.t01"/>
<reference evidence="2" key="1">
    <citation type="journal article" date="2007" name="Nature">
        <title>The grapevine genome sequence suggests ancestral hexaploidization in major angiosperm phyla.</title>
        <authorList>
            <consortium name="The French-Italian Public Consortium for Grapevine Genome Characterization."/>
            <person name="Jaillon O."/>
            <person name="Aury J.-M."/>
            <person name="Noel B."/>
            <person name="Policriti A."/>
            <person name="Clepet C."/>
            <person name="Casagrande A."/>
            <person name="Choisne N."/>
            <person name="Aubourg S."/>
            <person name="Vitulo N."/>
            <person name="Jubin C."/>
            <person name="Vezzi A."/>
            <person name="Legeai F."/>
            <person name="Hugueney P."/>
            <person name="Dasilva C."/>
            <person name="Horner D."/>
            <person name="Mica E."/>
            <person name="Jublot D."/>
            <person name="Poulain J."/>
            <person name="Bruyere C."/>
            <person name="Billault A."/>
            <person name="Segurens B."/>
            <person name="Gouyvenoux M."/>
            <person name="Ugarte E."/>
            <person name="Cattonaro F."/>
            <person name="Anthouard V."/>
            <person name="Vico V."/>
            <person name="Del Fabbro C."/>
            <person name="Alaux M."/>
            <person name="Di Gaspero G."/>
            <person name="Dumas V."/>
            <person name="Felice N."/>
            <person name="Paillard S."/>
            <person name="Juman I."/>
            <person name="Moroldo M."/>
            <person name="Scalabrin S."/>
            <person name="Canaguier A."/>
            <person name="Le Clainche I."/>
            <person name="Malacrida G."/>
            <person name="Durand E."/>
            <person name="Pesole G."/>
            <person name="Laucou V."/>
            <person name="Chatelet P."/>
            <person name="Merdinoglu D."/>
            <person name="Delledonne M."/>
            <person name="Pezzotti M."/>
            <person name="Lecharny A."/>
            <person name="Scarpelli C."/>
            <person name="Artiguenave F."/>
            <person name="Pe M.E."/>
            <person name="Valle G."/>
            <person name="Morgante M."/>
            <person name="Caboche M."/>
            <person name="Adam-Blondon A.-F."/>
            <person name="Weissenbach J."/>
            <person name="Quetier F."/>
            <person name="Wincker P."/>
        </authorList>
    </citation>
    <scope>NUCLEOTIDE SEQUENCE [LARGE SCALE GENOMIC DNA]</scope>
    <source>
        <strain evidence="2">cv. Pinot noir / PN40024</strain>
    </source>
</reference>
<keyword evidence="2" id="KW-1185">Reference proteome</keyword>
<evidence type="ECO:0000313" key="1">
    <source>
        <dbReference type="EMBL" id="CCB45102.1"/>
    </source>
</evidence>
<accession>F6GYR6</accession>
<protein>
    <submittedName>
        <fullName evidence="1">Uncharacterized protein</fullName>
    </submittedName>
</protein>
<evidence type="ECO:0000313" key="2">
    <source>
        <dbReference type="Proteomes" id="UP000009183"/>
    </source>
</evidence>
<gene>
    <name evidence="1" type="ordered locus">VIT_18s0117g00470</name>
</gene>